<reference evidence="8" key="1">
    <citation type="journal article" date="2020" name="Stud. Mycol.">
        <title>101 Dothideomycetes genomes: a test case for predicting lifestyles and emergence of pathogens.</title>
        <authorList>
            <person name="Haridas S."/>
            <person name="Albert R."/>
            <person name="Binder M."/>
            <person name="Bloem J."/>
            <person name="Labutti K."/>
            <person name="Salamov A."/>
            <person name="Andreopoulos B."/>
            <person name="Baker S."/>
            <person name="Barry K."/>
            <person name="Bills G."/>
            <person name="Bluhm B."/>
            <person name="Cannon C."/>
            <person name="Castanera R."/>
            <person name="Culley D."/>
            <person name="Daum C."/>
            <person name="Ezra D."/>
            <person name="Gonzalez J."/>
            <person name="Henrissat B."/>
            <person name="Kuo A."/>
            <person name="Liang C."/>
            <person name="Lipzen A."/>
            <person name="Lutzoni F."/>
            <person name="Magnuson J."/>
            <person name="Mondo S."/>
            <person name="Nolan M."/>
            <person name="Ohm R."/>
            <person name="Pangilinan J."/>
            <person name="Park H.-J."/>
            <person name="Ramirez L."/>
            <person name="Alfaro M."/>
            <person name="Sun H."/>
            <person name="Tritt A."/>
            <person name="Yoshinaga Y."/>
            <person name="Zwiers L.-H."/>
            <person name="Turgeon B."/>
            <person name="Goodwin S."/>
            <person name="Spatafora J."/>
            <person name="Crous P."/>
            <person name="Grigoriev I."/>
        </authorList>
    </citation>
    <scope>NUCLEOTIDE SEQUENCE</scope>
    <source>
        <strain evidence="8">CBS 116435</strain>
    </source>
</reference>
<proteinExistence type="predicted"/>
<dbReference type="GO" id="GO:0008270">
    <property type="term" value="F:zinc ion binding"/>
    <property type="evidence" value="ECO:0007669"/>
    <property type="project" value="UniProtKB-KW"/>
</dbReference>
<dbReference type="PROSITE" id="PS00028">
    <property type="entry name" value="ZINC_FINGER_C2H2_1"/>
    <property type="match status" value="1"/>
</dbReference>
<accession>A0A9P4UMP6</accession>
<dbReference type="InterPro" id="IPR013087">
    <property type="entry name" value="Znf_C2H2_type"/>
</dbReference>
<evidence type="ECO:0000259" key="7">
    <source>
        <dbReference type="PROSITE" id="PS50157"/>
    </source>
</evidence>
<evidence type="ECO:0000256" key="6">
    <source>
        <dbReference type="PROSITE-ProRule" id="PRU00042"/>
    </source>
</evidence>
<gene>
    <name evidence="8" type="ORF">K431DRAFT_287054</name>
</gene>
<dbReference type="Proteomes" id="UP000799441">
    <property type="component" value="Unassembled WGS sequence"/>
</dbReference>
<keyword evidence="4" id="KW-0862">Zinc</keyword>
<keyword evidence="2" id="KW-0677">Repeat</keyword>
<evidence type="ECO:0000313" key="9">
    <source>
        <dbReference type="Proteomes" id="UP000799441"/>
    </source>
</evidence>
<feature type="domain" description="C2H2-type" evidence="7">
    <location>
        <begin position="95"/>
        <end position="122"/>
    </location>
</feature>
<dbReference type="GO" id="GO:0000978">
    <property type="term" value="F:RNA polymerase II cis-regulatory region sequence-specific DNA binding"/>
    <property type="evidence" value="ECO:0007669"/>
    <property type="project" value="TreeGrafter"/>
</dbReference>
<protein>
    <recommendedName>
        <fullName evidence="7">C2H2-type domain-containing protein</fullName>
    </recommendedName>
</protein>
<evidence type="ECO:0000256" key="3">
    <source>
        <dbReference type="ARBA" id="ARBA00022771"/>
    </source>
</evidence>
<dbReference type="EMBL" id="MU003816">
    <property type="protein sequence ID" value="KAF2719023.1"/>
    <property type="molecule type" value="Genomic_DNA"/>
</dbReference>
<evidence type="ECO:0000256" key="2">
    <source>
        <dbReference type="ARBA" id="ARBA00022737"/>
    </source>
</evidence>
<dbReference type="PANTHER" id="PTHR24388">
    <property type="entry name" value="ZINC FINGER PROTEIN"/>
    <property type="match status" value="1"/>
</dbReference>
<dbReference type="PANTHER" id="PTHR24388:SF100">
    <property type="entry name" value="ZINC FINGER PROTEIN 423"/>
    <property type="match status" value="1"/>
</dbReference>
<keyword evidence="1" id="KW-0479">Metal-binding</keyword>
<dbReference type="InterPro" id="IPR050527">
    <property type="entry name" value="Snail/Krueppel_Znf"/>
</dbReference>
<evidence type="ECO:0000256" key="5">
    <source>
        <dbReference type="ARBA" id="ARBA00023242"/>
    </source>
</evidence>
<name>A0A9P4UMP6_9PEZI</name>
<evidence type="ECO:0000313" key="8">
    <source>
        <dbReference type="EMBL" id="KAF2719023.1"/>
    </source>
</evidence>
<keyword evidence="3 6" id="KW-0863">Zinc-finger</keyword>
<keyword evidence="5" id="KW-0539">Nucleus</keyword>
<dbReference type="SMART" id="SM00355">
    <property type="entry name" value="ZnF_C2H2"/>
    <property type="match status" value="4"/>
</dbReference>
<sequence length="247" mass="28273">MTRSNLIYVNRHDGHYICTSCDNRRFSSETALLQHVRTANIHHSQWCERCEWLFVSAAARSAHLANAINHWVCNTCGIDEGDRDSLHDHIEQEHFRCCTCHAQFSCRNDVLMHQQTHQAKDRECYGCYCRFASESGILIHLESGSCAGGVDRGWTDIWAFEFDPSGPYINNWDSKYQYSCPTCGQDFRLLSGLLQHIESPACNQVYDGMIQRLLNHLVKKVEAVLGQRNEGTSRYQASDSDDDSMGW</sequence>
<dbReference type="PROSITE" id="PS50157">
    <property type="entry name" value="ZINC_FINGER_C2H2_2"/>
    <property type="match status" value="1"/>
</dbReference>
<dbReference type="GO" id="GO:0000981">
    <property type="term" value="F:DNA-binding transcription factor activity, RNA polymerase II-specific"/>
    <property type="evidence" value="ECO:0007669"/>
    <property type="project" value="TreeGrafter"/>
</dbReference>
<keyword evidence="9" id="KW-1185">Reference proteome</keyword>
<comment type="caution">
    <text evidence="8">The sequence shown here is derived from an EMBL/GenBank/DDBJ whole genome shotgun (WGS) entry which is preliminary data.</text>
</comment>
<dbReference type="OrthoDB" id="6105938at2759"/>
<dbReference type="AlphaFoldDB" id="A0A9P4UMP6"/>
<organism evidence="8 9">
    <name type="scientific">Polychaeton citri CBS 116435</name>
    <dbReference type="NCBI Taxonomy" id="1314669"/>
    <lineage>
        <taxon>Eukaryota</taxon>
        <taxon>Fungi</taxon>
        <taxon>Dikarya</taxon>
        <taxon>Ascomycota</taxon>
        <taxon>Pezizomycotina</taxon>
        <taxon>Dothideomycetes</taxon>
        <taxon>Dothideomycetidae</taxon>
        <taxon>Capnodiales</taxon>
        <taxon>Capnodiaceae</taxon>
        <taxon>Polychaeton</taxon>
    </lineage>
</organism>
<evidence type="ECO:0000256" key="4">
    <source>
        <dbReference type="ARBA" id="ARBA00022833"/>
    </source>
</evidence>
<evidence type="ECO:0000256" key="1">
    <source>
        <dbReference type="ARBA" id="ARBA00022723"/>
    </source>
</evidence>